<organism evidence="2 3">
    <name type="scientific">Pseudoalteromonas luteoviolacea H33</name>
    <dbReference type="NCBI Taxonomy" id="1365251"/>
    <lineage>
        <taxon>Bacteria</taxon>
        <taxon>Pseudomonadati</taxon>
        <taxon>Pseudomonadota</taxon>
        <taxon>Gammaproteobacteria</taxon>
        <taxon>Alteromonadales</taxon>
        <taxon>Pseudoalteromonadaceae</taxon>
        <taxon>Pseudoalteromonas</taxon>
    </lineage>
</organism>
<dbReference type="EMBL" id="AUXZ01000080">
    <property type="protein sequence ID" value="KZN49741.1"/>
    <property type="molecule type" value="Genomic_DNA"/>
</dbReference>
<keyword evidence="1" id="KW-0732">Signal</keyword>
<dbReference type="AlphaFoldDB" id="A0A161Y3J3"/>
<protein>
    <recommendedName>
        <fullName evidence="4">NlpC/P60 domain-containing protein</fullName>
    </recommendedName>
</protein>
<feature type="signal peptide" evidence="1">
    <location>
        <begin position="1"/>
        <end position="24"/>
    </location>
</feature>
<dbReference type="PATRIC" id="fig|1365251.3.peg.2962"/>
<name>A0A161Y3J3_9GAMM</name>
<feature type="chain" id="PRO_5007830441" description="NlpC/P60 domain-containing protein" evidence="1">
    <location>
        <begin position="25"/>
        <end position="326"/>
    </location>
</feature>
<dbReference type="RefSeq" id="WP_063362359.1">
    <property type="nucleotide sequence ID" value="NZ_AUXZ01000080.1"/>
</dbReference>
<accession>A0A161Y3J3</accession>
<reference evidence="2 3" key="1">
    <citation type="submission" date="2013-07" db="EMBL/GenBank/DDBJ databases">
        <title>Comparative Genomic and Metabolomic Analysis of Twelve Strains of Pseudoalteromonas luteoviolacea.</title>
        <authorList>
            <person name="Vynne N.G."/>
            <person name="Mansson M."/>
            <person name="Gram L."/>
        </authorList>
    </citation>
    <scope>NUCLEOTIDE SEQUENCE [LARGE SCALE GENOMIC DNA]</scope>
    <source>
        <strain evidence="2 3">H33</strain>
    </source>
</reference>
<evidence type="ECO:0000313" key="3">
    <source>
        <dbReference type="Proteomes" id="UP000076503"/>
    </source>
</evidence>
<sequence length="326" mass="36777">MCLFNQNTLIHGLLCLLLSFSASAHVEIHSKLENERDWQNRNAVMLPSGDVVDLRVEAPEGALIKWFQIIPDTSQYYKNANHPWEPQPYQWSGFGEIHYQKKHLEQFDDKQHITVSPAWLKHNNVFNSPYYQSEAGSFWFEVEVIDKGGRKLKSVGLDNNDHRGLNKQVLRVSFTQGDGYLGLLSSFFNVPAIFGSVPYQSQHYLGVDCADVLMAANAIKRNGKVYDRNVAWLVTNLRHKAKLVAFSGESTRLRWGKDISPGDFIAVRYRKNGQFAHIGALNKDSNRNGILDGEDSVMHAGPNALSYATLQEAGFLGEVVILDNQN</sequence>
<dbReference type="Proteomes" id="UP000076503">
    <property type="component" value="Unassembled WGS sequence"/>
</dbReference>
<evidence type="ECO:0000313" key="2">
    <source>
        <dbReference type="EMBL" id="KZN49741.1"/>
    </source>
</evidence>
<gene>
    <name evidence="2" type="ORF">N476_18285</name>
</gene>
<evidence type="ECO:0000256" key="1">
    <source>
        <dbReference type="SAM" id="SignalP"/>
    </source>
</evidence>
<evidence type="ECO:0008006" key="4">
    <source>
        <dbReference type="Google" id="ProtNLM"/>
    </source>
</evidence>
<proteinExistence type="predicted"/>
<comment type="caution">
    <text evidence="2">The sequence shown here is derived from an EMBL/GenBank/DDBJ whole genome shotgun (WGS) entry which is preliminary data.</text>
</comment>
<dbReference type="OrthoDB" id="6310867at2"/>